<dbReference type="GO" id="GO:0005576">
    <property type="term" value="C:extracellular region"/>
    <property type="evidence" value="ECO:0007669"/>
    <property type="project" value="UniProtKB-SubCell"/>
</dbReference>
<dbReference type="InterPro" id="IPR001368">
    <property type="entry name" value="TNFR/NGFR_Cys_rich_reg"/>
</dbReference>
<keyword evidence="14" id="KW-1185">Reference proteome</keyword>
<evidence type="ECO:0000256" key="1">
    <source>
        <dbReference type="ARBA" id="ARBA00004613"/>
    </source>
</evidence>
<dbReference type="PROSITE" id="PS50050">
    <property type="entry name" value="TNFR_NGFR_2"/>
    <property type="match status" value="1"/>
</dbReference>
<evidence type="ECO:0000313" key="13">
    <source>
        <dbReference type="EMBL" id="CAH1240353.1"/>
    </source>
</evidence>
<evidence type="ECO:0000259" key="12">
    <source>
        <dbReference type="PROSITE" id="PS50050"/>
    </source>
</evidence>
<keyword evidence="5" id="KW-0677">Repeat</keyword>
<dbReference type="AlphaFoldDB" id="A0A8J9WHE8"/>
<dbReference type="Gene3D" id="2.10.50.10">
    <property type="entry name" value="Tumor Necrosis Factor Receptor, subunit A, domain 2"/>
    <property type="match status" value="2"/>
</dbReference>
<dbReference type="PANTHER" id="PTHR23097">
    <property type="entry name" value="TUMOR NECROSIS FACTOR RECEPTOR SUPERFAMILY MEMBER"/>
    <property type="match status" value="1"/>
</dbReference>
<dbReference type="Gene3D" id="1.10.533.10">
    <property type="entry name" value="Death Domain, Fas"/>
    <property type="match status" value="1"/>
</dbReference>
<evidence type="ECO:0000256" key="5">
    <source>
        <dbReference type="ARBA" id="ARBA00022737"/>
    </source>
</evidence>
<name>A0A8J9WHE8_BRALA</name>
<keyword evidence="4 10" id="KW-0732">Signal</keyword>
<evidence type="ECO:0000256" key="6">
    <source>
        <dbReference type="ARBA" id="ARBA00023157"/>
    </source>
</evidence>
<evidence type="ECO:0000259" key="11">
    <source>
        <dbReference type="PROSITE" id="PS50017"/>
    </source>
</evidence>
<dbReference type="InterPro" id="IPR000488">
    <property type="entry name" value="Death_dom"/>
</dbReference>
<dbReference type="PANTHER" id="PTHR23097:SF181">
    <property type="entry name" value="CASPASE-8-LIKE"/>
    <property type="match status" value="1"/>
</dbReference>
<dbReference type="SUPFAM" id="SSF47986">
    <property type="entry name" value="DEATH domain"/>
    <property type="match status" value="1"/>
</dbReference>
<evidence type="ECO:0000256" key="8">
    <source>
        <dbReference type="PROSITE-ProRule" id="PRU00206"/>
    </source>
</evidence>
<sequence>MAALLRTAFVVILMTVLLTSLVAGEPARNVTSSPKFKHKDPSTGQRLLCDQCPPGTHLKDYCTANSPTVCQVCPDNHFTEYYNWEPECRYCNEFCAKPNQKLSSECTTTHNRRCECMNGYFLDLEICRAHRQCPRGHGVVRKGTPNSDVVCRKCKQGTFSDVTSNTAPCRPHKNCTTLGLTFKQHGSRHRDAICGASDSEKTGSLNNSSTTQTTEDDSLRKAVEYVAKNLSVRWQKFVKKLPGKKVPRRFLKNMKASNSSRRQRVREVLAEWVRINGKEADLKGIERALRRSGQKELAKGVKKTCAHKAT</sequence>
<dbReference type="EMBL" id="OV696696">
    <property type="protein sequence ID" value="CAH1240353.1"/>
    <property type="molecule type" value="Genomic_DNA"/>
</dbReference>
<proteinExistence type="predicted"/>
<dbReference type="InterPro" id="IPR052459">
    <property type="entry name" value="TNFRSF_decoy_receptor"/>
</dbReference>
<feature type="domain" description="TNFR-Cys" evidence="12">
    <location>
        <begin position="72"/>
        <end position="114"/>
    </location>
</feature>
<dbReference type="Proteomes" id="UP000838412">
    <property type="component" value="Chromosome 11"/>
</dbReference>
<reference evidence="13" key="1">
    <citation type="submission" date="2022-01" db="EMBL/GenBank/DDBJ databases">
        <authorList>
            <person name="Braso-Vives M."/>
        </authorList>
    </citation>
    <scope>NUCLEOTIDE SEQUENCE</scope>
</reference>
<dbReference type="InterPro" id="IPR011029">
    <property type="entry name" value="DEATH-like_dom_sf"/>
</dbReference>
<keyword evidence="2" id="KW-0964">Secreted</keyword>
<evidence type="ECO:0000256" key="3">
    <source>
        <dbReference type="ARBA" id="ARBA00022703"/>
    </source>
</evidence>
<dbReference type="OrthoDB" id="9990004at2759"/>
<organism evidence="13 14">
    <name type="scientific">Branchiostoma lanceolatum</name>
    <name type="common">Common lancelet</name>
    <name type="synonym">Amphioxus lanceolatum</name>
    <dbReference type="NCBI Taxonomy" id="7740"/>
    <lineage>
        <taxon>Eukaryota</taxon>
        <taxon>Metazoa</taxon>
        <taxon>Chordata</taxon>
        <taxon>Cephalochordata</taxon>
        <taxon>Leptocardii</taxon>
        <taxon>Amphioxiformes</taxon>
        <taxon>Branchiostomatidae</taxon>
        <taxon>Branchiostoma</taxon>
    </lineage>
</organism>
<feature type="disulfide bond" evidence="8">
    <location>
        <begin position="73"/>
        <end position="88"/>
    </location>
</feature>
<evidence type="ECO:0000256" key="2">
    <source>
        <dbReference type="ARBA" id="ARBA00022525"/>
    </source>
</evidence>
<feature type="compositionally biased region" description="Polar residues" evidence="9">
    <location>
        <begin position="202"/>
        <end position="213"/>
    </location>
</feature>
<keyword evidence="3" id="KW-0053">Apoptosis</keyword>
<accession>A0A8J9WHE8</accession>
<evidence type="ECO:0000313" key="14">
    <source>
        <dbReference type="Proteomes" id="UP000838412"/>
    </source>
</evidence>
<keyword evidence="6 8" id="KW-1015">Disulfide bond</keyword>
<evidence type="ECO:0000256" key="10">
    <source>
        <dbReference type="SAM" id="SignalP"/>
    </source>
</evidence>
<dbReference type="CDD" id="cd01670">
    <property type="entry name" value="Death"/>
    <property type="match status" value="1"/>
</dbReference>
<dbReference type="PROSITE" id="PS50017">
    <property type="entry name" value="DEATH_DOMAIN"/>
    <property type="match status" value="1"/>
</dbReference>
<keyword evidence="7" id="KW-0325">Glycoprotein</keyword>
<dbReference type="GO" id="GO:0006915">
    <property type="term" value="P:apoptotic process"/>
    <property type="evidence" value="ECO:0007669"/>
    <property type="project" value="UniProtKB-KW"/>
</dbReference>
<evidence type="ECO:0000256" key="9">
    <source>
        <dbReference type="SAM" id="MobiDB-lite"/>
    </source>
</evidence>
<dbReference type="Pfam" id="PF00531">
    <property type="entry name" value="Death"/>
    <property type="match status" value="1"/>
</dbReference>
<comment type="caution">
    <text evidence="8">Lacks conserved residue(s) required for the propagation of feature annotation.</text>
</comment>
<feature type="repeat" description="TNFR-Cys" evidence="8">
    <location>
        <begin position="72"/>
        <end position="114"/>
    </location>
</feature>
<feature type="chain" id="PRO_5035449683" evidence="10">
    <location>
        <begin position="25"/>
        <end position="310"/>
    </location>
</feature>
<dbReference type="SUPFAM" id="SSF57586">
    <property type="entry name" value="TNF receptor-like"/>
    <property type="match status" value="2"/>
</dbReference>
<feature type="signal peptide" evidence="10">
    <location>
        <begin position="1"/>
        <end position="24"/>
    </location>
</feature>
<comment type="subcellular location">
    <subcellularLocation>
        <location evidence="1">Secreted</location>
    </subcellularLocation>
</comment>
<feature type="domain" description="Death" evidence="11">
    <location>
        <begin position="219"/>
        <end position="305"/>
    </location>
</feature>
<evidence type="ECO:0000256" key="7">
    <source>
        <dbReference type="ARBA" id="ARBA00023180"/>
    </source>
</evidence>
<dbReference type="SMART" id="SM00208">
    <property type="entry name" value="TNFR"/>
    <property type="match status" value="4"/>
</dbReference>
<protein>
    <submittedName>
        <fullName evidence="13">TNFRSF11B protein</fullName>
    </submittedName>
</protein>
<dbReference type="GO" id="GO:0007165">
    <property type="term" value="P:signal transduction"/>
    <property type="evidence" value="ECO:0007669"/>
    <property type="project" value="InterPro"/>
</dbReference>
<evidence type="ECO:0000256" key="4">
    <source>
        <dbReference type="ARBA" id="ARBA00022729"/>
    </source>
</evidence>
<dbReference type="Pfam" id="PF00020">
    <property type="entry name" value="TNFR_c6"/>
    <property type="match status" value="3"/>
</dbReference>
<feature type="region of interest" description="Disordered" evidence="9">
    <location>
        <begin position="194"/>
        <end position="216"/>
    </location>
</feature>
<gene>
    <name evidence="13" type="primary">TNFRSF11B</name>
    <name evidence="13" type="ORF">BLAG_LOCUS4337</name>
</gene>